<reference evidence="4 5" key="1">
    <citation type="submission" date="2020-04" db="EMBL/GenBank/DDBJ databases">
        <title>Ferrimonas sp. S7 isolated from sea water.</title>
        <authorList>
            <person name="Bae S.S."/>
            <person name="Baek K."/>
        </authorList>
    </citation>
    <scope>NUCLEOTIDE SEQUENCE [LARGE SCALE GENOMIC DNA]</scope>
    <source>
        <strain evidence="4 5">S7</strain>
    </source>
</reference>
<dbReference type="InterPro" id="IPR034333">
    <property type="entry name" value="GST_Zeta_N"/>
</dbReference>
<dbReference type="InterPro" id="IPR004045">
    <property type="entry name" value="Glutathione_S-Trfase_N"/>
</dbReference>
<dbReference type="SFLD" id="SFLDS00019">
    <property type="entry name" value="Glutathione_Transferase_(cytos"/>
    <property type="match status" value="1"/>
</dbReference>
<dbReference type="InterPro" id="IPR010987">
    <property type="entry name" value="Glutathione-S-Trfase_C-like"/>
</dbReference>
<dbReference type="PANTHER" id="PTHR42673">
    <property type="entry name" value="MALEYLACETOACETATE ISOMERASE"/>
    <property type="match status" value="1"/>
</dbReference>
<protein>
    <submittedName>
        <fullName evidence="4">Maleylacetoacetate isomerase</fullName>
        <ecNumber evidence="4">5.2.1.2</ecNumber>
    </submittedName>
</protein>
<dbReference type="SUPFAM" id="SSF47616">
    <property type="entry name" value="GST C-terminal domain-like"/>
    <property type="match status" value="1"/>
</dbReference>
<dbReference type="SFLD" id="SFLDG00358">
    <property type="entry name" value="Main_(cytGST)"/>
    <property type="match status" value="1"/>
</dbReference>
<dbReference type="SUPFAM" id="SSF52833">
    <property type="entry name" value="Thioredoxin-like"/>
    <property type="match status" value="1"/>
</dbReference>
<dbReference type="AlphaFoldDB" id="A0A6H1U9W0"/>
<dbReference type="InterPro" id="IPR034330">
    <property type="entry name" value="GST_Zeta_C"/>
</dbReference>
<dbReference type="Gene3D" id="1.20.1050.10">
    <property type="match status" value="1"/>
</dbReference>
<dbReference type="PANTHER" id="PTHR42673:SF21">
    <property type="entry name" value="GLUTATHIONE S-TRANSFERASE YFCF"/>
    <property type="match status" value="1"/>
</dbReference>
<dbReference type="GO" id="GO:0006749">
    <property type="term" value="P:glutathione metabolic process"/>
    <property type="evidence" value="ECO:0007669"/>
    <property type="project" value="TreeGrafter"/>
</dbReference>
<dbReference type="InterPro" id="IPR005955">
    <property type="entry name" value="GST_Zeta"/>
</dbReference>
<accession>A0A6H1U9W0</accession>
<dbReference type="Proteomes" id="UP000501602">
    <property type="component" value="Chromosome"/>
</dbReference>
<proteinExistence type="inferred from homology"/>
<evidence type="ECO:0000256" key="1">
    <source>
        <dbReference type="ARBA" id="ARBA00010007"/>
    </source>
</evidence>
<evidence type="ECO:0000313" key="5">
    <source>
        <dbReference type="Proteomes" id="UP000501602"/>
    </source>
</evidence>
<dbReference type="InterPro" id="IPR040079">
    <property type="entry name" value="Glutathione_S-Trfase"/>
</dbReference>
<dbReference type="GO" id="GO:0006559">
    <property type="term" value="P:L-phenylalanine catabolic process"/>
    <property type="evidence" value="ECO:0007669"/>
    <property type="project" value="TreeGrafter"/>
</dbReference>
<dbReference type="EC" id="5.2.1.2" evidence="4"/>
<comment type="similarity">
    <text evidence="1">Belongs to the GST superfamily. Zeta family.</text>
</comment>
<dbReference type="Pfam" id="PF13417">
    <property type="entry name" value="GST_N_3"/>
    <property type="match status" value="1"/>
</dbReference>
<dbReference type="CDD" id="cd03042">
    <property type="entry name" value="GST_N_Zeta"/>
    <property type="match status" value="1"/>
</dbReference>
<keyword evidence="5" id="KW-1185">Reference proteome</keyword>
<gene>
    <name evidence="4" type="primary">maiA</name>
    <name evidence="4" type="ORF">HER31_02330</name>
</gene>
<dbReference type="GO" id="GO:0016034">
    <property type="term" value="F:maleylacetoacetate isomerase activity"/>
    <property type="evidence" value="ECO:0007669"/>
    <property type="project" value="UniProtKB-EC"/>
</dbReference>
<name>A0A6H1U9W0_9GAMM</name>
<dbReference type="EMBL" id="CP051180">
    <property type="protein sequence ID" value="QIZ75837.1"/>
    <property type="molecule type" value="Genomic_DNA"/>
</dbReference>
<evidence type="ECO:0000259" key="3">
    <source>
        <dbReference type="PROSITE" id="PS50405"/>
    </source>
</evidence>
<evidence type="ECO:0000313" key="4">
    <source>
        <dbReference type="EMBL" id="QIZ75837.1"/>
    </source>
</evidence>
<dbReference type="CDD" id="cd03191">
    <property type="entry name" value="GST_C_Zeta"/>
    <property type="match status" value="1"/>
</dbReference>
<dbReference type="Gene3D" id="3.40.30.10">
    <property type="entry name" value="Glutaredoxin"/>
    <property type="match status" value="1"/>
</dbReference>
<evidence type="ECO:0000259" key="2">
    <source>
        <dbReference type="PROSITE" id="PS50404"/>
    </source>
</evidence>
<feature type="domain" description="GST C-terminal" evidence="3">
    <location>
        <begin position="88"/>
        <end position="213"/>
    </location>
</feature>
<keyword evidence="4" id="KW-0413">Isomerase</keyword>
<dbReference type="FunFam" id="1.20.1050.10:FF:000017">
    <property type="entry name" value="Maleylacetoacetate isomerase"/>
    <property type="match status" value="1"/>
</dbReference>
<dbReference type="NCBIfam" id="TIGR01262">
    <property type="entry name" value="maiA"/>
    <property type="match status" value="1"/>
</dbReference>
<organism evidence="4 5">
    <name type="scientific">Ferrimonas lipolytica</name>
    <dbReference type="NCBI Taxonomy" id="2724191"/>
    <lineage>
        <taxon>Bacteria</taxon>
        <taxon>Pseudomonadati</taxon>
        <taxon>Pseudomonadota</taxon>
        <taxon>Gammaproteobacteria</taxon>
        <taxon>Alteromonadales</taxon>
        <taxon>Ferrimonadaceae</taxon>
        <taxon>Ferrimonas</taxon>
    </lineage>
</organism>
<dbReference type="GO" id="GO:0005737">
    <property type="term" value="C:cytoplasm"/>
    <property type="evidence" value="ECO:0007669"/>
    <property type="project" value="InterPro"/>
</dbReference>
<dbReference type="PROSITE" id="PS50404">
    <property type="entry name" value="GST_NTER"/>
    <property type="match status" value="1"/>
</dbReference>
<dbReference type="GO" id="GO:0004364">
    <property type="term" value="F:glutathione transferase activity"/>
    <property type="evidence" value="ECO:0007669"/>
    <property type="project" value="TreeGrafter"/>
</dbReference>
<dbReference type="InterPro" id="IPR036282">
    <property type="entry name" value="Glutathione-S-Trfase_C_sf"/>
</dbReference>
<dbReference type="PROSITE" id="PS50405">
    <property type="entry name" value="GST_CTER"/>
    <property type="match status" value="1"/>
</dbReference>
<feature type="domain" description="GST N-terminal" evidence="2">
    <location>
        <begin position="1"/>
        <end position="83"/>
    </location>
</feature>
<dbReference type="KEGG" id="fes:HER31_02330"/>
<sequence>MIKLYGYWRSSAAYRVRIACHHKGLAFENISVNLVKGGGEQFLPGYSVLNPNKLVPTLVDGDRILNQSLAIIEYLDEAYPEKPLLPERAFDRAQVRALANNIAADCHPLNNLRVLKYLGNELGQEQEAKTRWYHHWVTQAFDGLELQLEHSAGLFCFGDQVTTADLCLVPQVYNAERFNVPMGQYPRIRGIVERCRALPAFELAQPELQPDAV</sequence>
<dbReference type="InterPro" id="IPR036249">
    <property type="entry name" value="Thioredoxin-like_sf"/>
</dbReference>